<comment type="similarity">
    <text evidence="2">Belongs to the peptidase A22B family.</text>
</comment>
<feature type="region of interest" description="Disordered" evidence="8">
    <location>
        <begin position="50"/>
        <end position="72"/>
    </location>
</feature>
<feature type="transmembrane region" description="Helical" evidence="9">
    <location>
        <begin position="89"/>
        <end position="107"/>
    </location>
</feature>
<feature type="region of interest" description="Disordered" evidence="8">
    <location>
        <begin position="367"/>
        <end position="388"/>
    </location>
</feature>
<dbReference type="GO" id="GO:0098553">
    <property type="term" value="C:lumenal side of endoplasmic reticulum membrane"/>
    <property type="evidence" value="ECO:0007669"/>
    <property type="project" value="TreeGrafter"/>
</dbReference>
<dbReference type="GO" id="GO:0033619">
    <property type="term" value="P:membrane protein proteolysis"/>
    <property type="evidence" value="ECO:0007669"/>
    <property type="project" value="TreeGrafter"/>
</dbReference>
<accession>A0A6G1FT12</accession>
<dbReference type="Proteomes" id="UP000504638">
    <property type="component" value="Unplaced"/>
</dbReference>
<dbReference type="AlphaFoldDB" id="A0A6G1FT12"/>
<comment type="subcellular location">
    <subcellularLocation>
        <location evidence="1">Endoplasmic reticulum membrane</location>
        <topology evidence="1">Multi-pass membrane protein</topology>
    </subcellularLocation>
</comment>
<evidence type="ECO:0000256" key="1">
    <source>
        <dbReference type="ARBA" id="ARBA00004477"/>
    </source>
</evidence>
<keyword evidence="11" id="KW-1185">Reference proteome</keyword>
<reference evidence="12" key="2">
    <citation type="submission" date="2020-04" db="EMBL/GenBank/DDBJ databases">
        <authorList>
            <consortium name="NCBI Genome Project"/>
        </authorList>
    </citation>
    <scope>NUCLEOTIDE SEQUENCE</scope>
    <source>
        <strain evidence="12">CBS 781.70</strain>
    </source>
</reference>
<reference evidence="12" key="3">
    <citation type="submission" date="2025-04" db="UniProtKB">
        <authorList>
            <consortium name="RefSeq"/>
        </authorList>
    </citation>
    <scope>IDENTIFICATION</scope>
    <source>
        <strain evidence="12">CBS 781.70</strain>
    </source>
</reference>
<proteinExistence type="inferred from homology"/>
<feature type="transmembrane region" description="Helical" evidence="9">
    <location>
        <begin position="437"/>
        <end position="459"/>
    </location>
</feature>
<keyword evidence="5" id="KW-0256">Endoplasmic reticulum</keyword>
<dbReference type="GO" id="GO:0042500">
    <property type="term" value="F:aspartic endopeptidase activity, intramembrane cleaving"/>
    <property type="evidence" value="ECO:0007669"/>
    <property type="project" value="InterPro"/>
</dbReference>
<evidence type="ECO:0000256" key="9">
    <source>
        <dbReference type="SAM" id="Phobius"/>
    </source>
</evidence>
<gene>
    <name evidence="10 12" type="ORF">P152DRAFT_443244</name>
</gene>
<dbReference type="InterPro" id="IPR007369">
    <property type="entry name" value="Peptidase_A22B_SPP"/>
</dbReference>
<feature type="region of interest" description="Disordered" evidence="8">
    <location>
        <begin position="494"/>
        <end position="613"/>
    </location>
</feature>
<dbReference type="SMART" id="SM00730">
    <property type="entry name" value="PSN"/>
    <property type="match status" value="1"/>
</dbReference>
<protein>
    <recommendedName>
        <fullName evidence="13">Intramembrane protease 2</fullName>
    </recommendedName>
</protein>
<dbReference type="GO" id="GO:0006465">
    <property type="term" value="P:signal peptide processing"/>
    <property type="evidence" value="ECO:0007669"/>
    <property type="project" value="TreeGrafter"/>
</dbReference>
<feature type="transmembrane region" description="Helical" evidence="9">
    <location>
        <begin position="326"/>
        <end position="348"/>
    </location>
</feature>
<dbReference type="GeneID" id="54418344"/>
<evidence type="ECO:0000313" key="12">
    <source>
        <dbReference type="RefSeq" id="XP_033530442.1"/>
    </source>
</evidence>
<keyword evidence="7 9" id="KW-0472">Membrane</keyword>
<dbReference type="Pfam" id="PF04258">
    <property type="entry name" value="Peptidase_A22B"/>
    <property type="match status" value="1"/>
</dbReference>
<dbReference type="GO" id="GO:0098554">
    <property type="term" value="C:cytoplasmic side of endoplasmic reticulum membrane"/>
    <property type="evidence" value="ECO:0007669"/>
    <property type="project" value="TreeGrafter"/>
</dbReference>
<evidence type="ECO:0000256" key="3">
    <source>
        <dbReference type="ARBA" id="ARBA00022692"/>
    </source>
</evidence>
<sequence length="690" mass="76536">MTPPSFLSEAFGSLLYALADMQPLILVYLHLIISALLPIYAASHASLSRPSSAQLPEKGKQTKGDEVDDEEEEEDLKVHVMEGLHPSDAVMFPILAGITLTFLYVLIKWETKWLNTILNVYFGVLALPATTQLLSDVLLAFTRFLFPRKYTYGNRLFVVLQEFEEARAVGKDGQTNSNRSSPLPGSLSKLPFGDGLTNILWNIRGFLTMKLTLRIKVGRLLSLKTRFGVQELISAFVTVMVILYYNFVAKPWWMTNLMGFAYSYSALRIMSPSTFATGTLMLVGLFFYDIYMVFFTPMMIAVAKALDAPIKLMFPRPPPPSAGPGQTFYSMLGLGDIVLPGIFVGLALRFDLYMYYLRKQTKAATSAKHSHDEASGDRKSSEDATTEEPQVSEVLFKAKYRAPTNLFERFWLTSWFEILAPTFARISPFVETFPKPYFHASLVGYILGLLATLLSMHLMQHGQPALLYLVPGVLLACWGLAIVRGELSTFYNFSEHEEPEPPSSTTKAAATKRPAAASVEELEVGERDKSAAASASEQKPFLLKESEPESAESNPSDTDPTDPTRSHAQQHQDIPHSDTTEETPKTIKSVRFELPEHRPRSPGNFEARKDRDDESSSVEAVLFLFSITMSTRGRKARAEVTDKAVPTDTGAATGSVRRNGAAVATAVDASKGWGNIRAPGYTKAKRIRLD</sequence>
<evidence type="ECO:0000256" key="7">
    <source>
        <dbReference type="ARBA" id="ARBA00023136"/>
    </source>
</evidence>
<dbReference type="PANTHER" id="PTHR12174:SF23">
    <property type="entry name" value="MINOR HISTOCOMPATIBILITY ANTIGEN H13"/>
    <property type="match status" value="1"/>
</dbReference>
<evidence type="ECO:0000256" key="8">
    <source>
        <dbReference type="SAM" id="MobiDB-lite"/>
    </source>
</evidence>
<feature type="transmembrane region" description="Helical" evidence="9">
    <location>
        <begin position="229"/>
        <end position="247"/>
    </location>
</feature>
<evidence type="ECO:0000256" key="2">
    <source>
        <dbReference type="ARBA" id="ARBA00006859"/>
    </source>
</evidence>
<feature type="transmembrane region" description="Helical" evidence="9">
    <location>
        <begin position="119"/>
        <end position="146"/>
    </location>
</feature>
<evidence type="ECO:0000313" key="10">
    <source>
        <dbReference type="EMBL" id="KAF1808811.1"/>
    </source>
</evidence>
<evidence type="ECO:0000256" key="5">
    <source>
        <dbReference type="ARBA" id="ARBA00022824"/>
    </source>
</evidence>
<feature type="transmembrane region" description="Helical" evidence="9">
    <location>
        <begin position="24"/>
        <end position="42"/>
    </location>
</feature>
<dbReference type="RefSeq" id="XP_033530442.1">
    <property type="nucleotide sequence ID" value="XM_033677774.1"/>
</dbReference>
<organism evidence="10">
    <name type="scientific">Eremomyces bilateralis CBS 781.70</name>
    <dbReference type="NCBI Taxonomy" id="1392243"/>
    <lineage>
        <taxon>Eukaryota</taxon>
        <taxon>Fungi</taxon>
        <taxon>Dikarya</taxon>
        <taxon>Ascomycota</taxon>
        <taxon>Pezizomycotina</taxon>
        <taxon>Dothideomycetes</taxon>
        <taxon>Dothideomycetes incertae sedis</taxon>
        <taxon>Eremomycetales</taxon>
        <taxon>Eremomycetaceae</taxon>
        <taxon>Eremomyces</taxon>
    </lineage>
</organism>
<evidence type="ECO:0008006" key="13">
    <source>
        <dbReference type="Google" id="ProtNLM"/>
    </source>
</evidence>
<dbReference type="PANTHER" id="PTHR12174">
    <property type="entry name" value="SIGNAL PEPTIDE PEPTIDASE"/>
    <property type="match status" value="1"/>
</dbReference>
<evidence type="ECO:0000256" key="4">
    <source>
        <dbReference type="ARBA" id="ARBA00022801"/>
    </source>
</evidence>
<keyword evidence="6 9" id="KW-1133">Transmembrane helix</keyword>
<name>A0A6G1FT12_9PEZI</name>
<feature type="compositionally biased region" description="Basic and acidic residues" evidence="8">
    <location>
        <begin position="369"/>
        <end position="382"/>
    </location>
</feature>
<feature type="compositionally biased region" description="Low complexity" evidence="8">
    <location>
        <begin position="503"/>
        <end position="518"/>
    </location>
</feature>
<keyword evidence="3 9" id="KW-0812">Transmembrane</keyword>
<dbReference type="EMBL" id="ML975179">
    <property type="protein sequence ID" value="KAF1808811.1"/>
    <property type="molecule type" value="Genomic_DNA"/>
</dbReference>
<feature type="transmembrane region" description="Helical" evidence="9">
    <location>
        <begin position="465"/>
        <end position="483"/>
    </location>
</feature>
<feature type="compositionally biased region" description="Polar residues" evidence="8">
    <location>
        <begin position="557"/>
        <end position="572"/>
    </location>
</feature>
<keyword evidence="4" id="KW-0378">Hydrolase</keyword>
<evidence type="ECO:0000256" key="6">
    <source>
        <dbReference type="ARBA" id="ARBA00022989"/>
    </source>
</evidence>
<dbReference type="OrthoDB" id="29661at2759"/>
<evidence type="ECO:0000313" key="11">
    <source>
        <dbReference type="Proteomes" id="UP000504638"/>
    </source>
</evidence>
<dbReference type="InterPro" id="IPR006639">
    <property type="entry name" value="Preselin/SPP"/>
</dbReference>
<feature type="compositionally biased region" description="Basic and acidic residues" evidence="8">
    <location>
        <begin position="573"/>
        <end position="599"/>
    </location>
</feature>
<reference evidence="10 12" key="1">
    <citation type="submission" date="2020-01" db="EMBL/GenBank/DDBJ databases">
        <authorList>
            <consortium name="DOE Joint Genome Institute"/>
            <person name="Haridas S."/>
            <person name="Albert R."/>
            <person name="Binder M."/>
            <person name="Bloem J."/>
            <person name="Labutti K."/>
            <person name="Salamov A."/>
            <person name="Andreopoulos B."/>
            <person name="Baker S.E."/>
            <person name="Barry K."/>
            <person name="Bills G."/>
            <person name="Bluhm B.H."/>
            <person name="Cannon C."/>
            <person name="Castanera R."/>
            <person name="Culley D.E."/>
            <person name="Daum C."/>
            <person name="Ezra D."/>
            <person name="Gonzalez J.B."/>
            <person name="Henrissat B."/>
            <person name="Kuo A."/>
            <person name="Liang C."/>
            <person name="Lipzen A."/>
            <person name="Lutzoni F."/>
            <person name="Magnuson J."/>
            <person name="Mondo S."/>
            <person name="Nolan M."/>
            <person name="Ohm R."/>
            <person name="Pangilinan J."/>
            <person name="Park H.-J."/>
            <person name="Ramirez L."/>
            <person name="Alfaro M."/>
            <person name="Sun H."/>
            <person name="Tritt A."/>
            <person name="Yoshinaga Y."/>
            <person name="Zwiers L.-H."/>
            <person name="Turgeon B.G."/>
            <person name="Goodwin S.B."/>
            <person name="Spatafora J.W."/>
            <person name="Crous P.W."/>
            <person name="Grigoriev I.V."/>
        </authorList>
    </citation>
    <scope>NUCLEOTIDE SEQUENCE</scope>
    <source>
        <strain evidence="10 12">CBS 781.70</strain>
    </source>
</reference>